<accession>A0A4Y2IUQ3</accession>
<name>A0A4Y2IUQ3_ARAVE</name>
<feature type="region of interest" description="Disordered" evidence="1">
    <location>
        <begin position="1"/>
        <end position="21"/>
    </location>
</feature>
<evidence type="ECO:0000313" key="2">
    <source>
        <dbReference type="EMBL" id="GBM81375.1"/>
    </source>
</evidence>
<dbReference type="AlphaFoldDB" id="A0A4Y2IUQ3"/>
<reference evidence="2 3" key="1">
    <citation type="journal article" date="2019" name="Sci. Rep.">
        <title>Orb-weaving spider Araneus ventricosus genome elucidates the spidroin gene catalogue.</title>
        <authorList>
            <person name="Kono N."/>
            <person name="Nakamura H."/>
            <person name="Ohtoshi R."/>
            <person name="Moran D.A.P."/>
            <person name="Shinohara A."/>
            <person name="Yoshida Y."/>
            <person name="Fujiwara M."/>
            <person name="Mori M."/>
            <person name="Tomita M."/>
            <person name="Arakawa K."/>
        </authorList>
    </citation>
    <scope>NUCLEOTIDE SEQUENCE [LARGE SCALE GENOMIC DNA]</scope>
</reference>
<organism evidence="2 3">
    <name type="scientific">Araneus ventricosus</name>
    <name type="common">Orbweaver spider</name>
    <name type="synonym">Epeira ventricosa</name>
    <dbReference type="NCBI Taxonomy" id="182803"/>
    <lineage>
        <taxon>Eukaryota</taxon>
        <taxon>Metazoa</taxon>
        <taxon>Ecdysozoa</taxon>
        <taxon>Arthropoda</taxon>
        <taxon>Chelicerata</taxon>
        <taxon>Arachnida</taxon>
        <taxon>Araneae</taxon>
        <taxon>Araneomorphae</taxon>
        <taxon>Entelegynae</taxon>
        <taxon>Araneoidea</taxon>
        <taxon>Araneidae</taxon>
        <taxon>Araneus</taxon>
    </lineage>
</organism>
<feature type="compositionally biased region" description="Basic residues" evidence="1">
    <location>
        <begin position="1"/>
        <end position="12"/>
    </location>
</feature>
<feature type="non-terminal residue" evidence="2">
    <location>
        <position position="1"/>
    </location>
</feature>
<evidence type="ECO:0000313" key="3">
    <source>
        <dbReference type="Proteomes" id="UP000499080"/>
    </source>
</evidence>
<protein>
    <submittedName>
        <fullName evidence="2">Uncharacterized protein</fullName>
    </submittedName>
</protein>
<dbReference type="EMBL" id="BGPR01107972">
    <property type="protein sequence ID" value="GBM81375.1"/>
    <property type="molecule type" value="Genomic_DNA"/>
</dbReference>
<gene>
    <name evidence="2" type="ORF">AVEN_203078_1</name>
</gene>
<keyword evidence="3" id="KW-1185">Reference proteome</keyword>
<proteinExistence type="predicted"/>
<sequence>IAVKRDIHRRSTPHFFGTQDAKPIPQCEIPIKIGADRLRNWNSDDVGFPLEWMAIKMKYDSSRRAMNHPCVLDWKRRWFSIGMDGHKNEV</sequence>
<dbReference type="Proteomes" id="UP000499080">
    <property type="component" value="Unassembled WGS sequence"/>
</dbReference>
<comment type="caution">
    <text evidence="2">The sequence shown here is derived from an EMBL/GenBank/DDBJ whole genome shotgun (WGS) entry which is preliminary data.</text>
</comment>
<evidence type="ECO:0000256" key="1">
    <source>
        <dbReference type="SAM" id="MobiDB-lite"/>
    </source>
</evidence>